<organism evidence="5 6">
    <name type="scientific">Aquicella siphonis</name>
    <dbReference type="NCBI Taxonomy" id="254247"/>
    <lineage>
        <taxon>Bacteria</taxon>
        <taxon>Pseudomonadati</taxon>
        <taxon>Pseudomonadota</taxon>
        <taxon>Gammaproteobacteria</taxon>
        <taxon>Legionellales</taxon>
        <taxon>Coxiellaceae</taxon>
        <taxon>Aquicella</taxon>
    </lineage>
</organism>
<dbReference type="GO" id="GO:0016747">
    <property type="term" value="F:acyltransferase activity, transferring groups other than amino-acyl groups"/>
    <property type="evidence" value="ECO:0007669"/>
    <property type="project" value="InterPro"/>
</dbReference>
<dbReference type="PROSITE" id="PS51186">
    <property type="entry name" value="GNAT"/>
    <property type="match status" value="2"/>
</dbReference>
<dbReference type="CDD" id="cd04301">
    <property type="entry name" value="NAT_SF"/>
    <property type="match status" value="1"/>
</dbReference>
<dbReference type="PANTHER" id="PTHR43792">
    <property type="entry name" value="GNAT FAMILY, PUTATIVE (AFU_ORTHOLOGUE AFUA_3G00765)-RELATED-RELATED"/>
    <property type="match status" value="1"/>
</dbReference>
<evidence type="ECO:0000259" key="4">
    <source>
        <dbReference type="PROSITE" id="PS51186"/>
    </source>
</evidence>
<accession>A0A5E4PGE2</accession>
<dbReference type="SUPFAM" id="SSF55729">
    <property type="entry name" value="Acyl-CoA N-acyltransferases (Nat)"/>
    <property type="match status" value="2"/>
</dbReference>
<evidence type="ECO:0000256" key="1">
    <source>
        <dbReference type="ARBA" id="ARBA00022679"/>
    </source>
</evidence>
<feature type="domain" description="N-acetyltransferase" evidence="4">
    <location>
        <begin position="208"/>
        <end position="356"/>
    </location>
</feature>
<dbReference type="Proteomes" id="UP000324194">
    <property type="component" value="Chromosome 1"/>
</dbReference>
<dbReference type="AlphaFoldDB" id="A0A5E4PGE2"/>
<dbReference type="InterPro" id="IPR000182">
    <property type="entry name" value="GNAT_dom"/>
</dbReference>
<evidence type="ECO:0000256" key="3">
    <source>
        <dbReference type="ARBA" id="ARBA00038502"/>
    </source>
</evidence>
<evidence type="ECO:0000313" key="5">
    <source>
        <dbReference type="EMBL" id="VVC75371.1"/>
    </source>
</evidence>
<dbReference type="RefSeq" id="WP_148338632.1">
    <property type="nucleotide sequence ID" value="NZ_LR699119.1"/>
</dbReference>
<dbReference type="KEGG" id="asip:AQUSIP_06610"/>
<dbReference type="EMBL" id="LR699119">
    <property type="protein sequence ID" value="VVC75371.1"/>
    <property type="molecule type" value="Genomic_DNA"/>
</dbReference>
<dbReference type="Pfam" id="PF00583">
    <property type="entry name" value="Acetyltransf_1"/>
    <property type="match status" value="1"/>
</dbReference>
<keyword evidence="2" id="KW-0012">Acyltransferase</keyword>
<evidence type="ECO:0000313" key="6">
    <source>
        <dbReference type="Proteomes" id="UP000324194"/>
    </source>
</evidence>
<name>A0A5E4PGE2_9COXI</name>
<comment type="similarity">
    <text evidence="3">Belongs to the acetyltransferase family. RimJ subfamily.</text>
</comment>
<evidence type="ECO:0000256" key="2">
    <source>
        <dbReference type="ARBA" id="ARBA00023315"/>
    </source>
</evidence>
<dbReference type="Gene3D" id="3.40.630.30">
    <property type="match status" value="2"/>
</dbReference>
<proteinExistence type="inferred from homology"/>
<reference evidence="5 6" key="1">
    <citation type="submission" date="2019-08" db="EMBL/GenBank/DDBJ databases">
        <authorList>
            <person name="Guy L."/>
        </authorList>
    </citation>
    <scope>NUCLEOTIDE SEQUENCE [LARGE SCALE GENOMIC DNA]</scope>
    <source>
        <strain evidence="5 6">SGT-108</strain>
    </source>
</reference>
<sequence>MNDKLSLFLLQQNDIDEIIPAFKAIGWHKPKNLYDMYLSEQSRNIRLVYVAKKEGRFCGYVTLKWESGYPHFRQNRTPEICDLNVLPDYRRQGIATRLIKKCEFHALKNGYAAIGIGVGLTADYGDAQKLYVNLGYIPDGNGLHSHQQPVPYNHQIMVDDELILYFKKSLLNADEIELDIPVPIETPRLILRPPQIGDGKKLNEAILESFETLNKFMLWAKDRPALEESEDVVRRESSNWIYRKKHDDELMIMIFSKNTNDFVGATGFHHVDWDVPCAETGYWIRRKYAGQGYMTEAVNAVTRYAFEALRLKRLAITCDVDNERSKKVPERLGYRLESRMKFNRIKPATGMASDTLVYVRNDLNDLPDLKVTWI</sequence>
<feature type="domain" description="N-acetyltransferase" evidence="4">
    <location>
        <begin position="5"/>
        <end position="165"/>
    </location>
</feature>
<dbReference type="InterPro" id="IPR016181">
    <property type="entry name" value="Acyl_CoA_acyltransferase"/>
</dbReference>
<dbReference type="InterPro" id="IPR051531">
    <property type="entry name" value="N-acetyltransferase"/>
</dbReference>
<keyword evidence="6" id="KW-1185">Reference proteome</keyword>
<dbReference type="PANTHER" id="PTHR43792:SF8">
    <property type="entry name" value="[RIBOSOMAL PROTEIN US5]-ALANINE N-ACETYLTRANSFERASE"/>
    <property type="match status" value="1"/>
</dbReference>
<gene>
    <name evidence="5" type="primary">ydaF_1</name>
    <name evidence="5" type="ORF">AQUSIP_06610</name>
</gene>
<dbReference type="OrthoDB" id="9803772at2"/>
<dbReference type="Pfam" id="PF13302">
    <property type="entry name" value="Acetyltransf_3"/>
    <property type="match status" value="1"/>
</dbReference>
<protein>
    <submittedName>
        <fullName evidence="5">Ribosomal N-acetyltransferase YdaF</fullName>
    </submittedName>
</protein>
<keyword evidence="1 5" id="KW-0808">Transferase</keyword>